<proteinExistence type="predicted"/>
<reference evidence="6 7" key="1">
    <citation type="submission" date="2015-04" db="EMBL/GenBank/DDBJ databases">
        <title>Complete genome sequence of Schizopora paradoxa KUC8140, a cosmopolitan wood degrader in East Asia.</title>
        <authorList>
            <consortium name="DOE Joint Genome Institute"/>
            <person name="Min B."/>
            <person name="Park H."/>
            <person name="Jang Y."/>
            <person name="Kim J.-J."/>
            <person name="Kim K.H."/>
            <person name="Pangilinan J."/>
            <person name="Lipzen A."/>
            <person name="Riley R."/>
            <person name="Grigoriev I.V."/>
            <person name="Spatafora J.W."/>
            <person name="Choi I.-G."/>
        </authorList>
    </citation>
    <scope>NUCLEOTIDE SEQUENCE [LARGE SCALE GENOMIC DNA]</scope>
    <source>
        <strain evidence="6 7">KUC8140</strain>
    </source>
</reference>
<accession>A0A0H2R8H8</accession>
<gene>
    <name evidence="6" type="ORF">SCHPADRAFT_945077</name>
</gene>
<feature type="compositionally biased region" description="Pro residues" evidence="3">
    <location>
        <begin position="618"/>
        <end position="630"/>
    </location>
</feature>
<dbReference type="InterPro" id="IPR003130">
    <property type="entry name" value="GED"/>
</dbReference>
<dbReference type="Pfam" id="PF00350">
    <property type="entry name" value="Dynamin_N"/>
    <property type="match status" value="1"/>
</dbReference>
<keyword evidence="1" id="KW-0547">Nucleotide-binding</keyword>
<dbReference type="InterPro" id="IPR001401">
    <property type="entry name" value="Dynamin_GTPase"/>
</dbReference>
<dbReference type="InterPro" id="IPR030381">
    <property type="entry name" value="G_DYNAMIN_dom"/>
</dbReference>
<dbReference type="PROSITE" id="PS51388">
    <property type="entry name" value="GED"/>
    <property type="match status" value="1"/>
</dbReference>
<dbReference type="InterPro" id="IPR020850">
    <property type="entry name" value="GED_dom"/>
</dbReference>
<keyword evidence="7" id="KW-1185">Reference proteome</keyword>
<protein>
    <recommendedName>
        <fullName evidence="8">P-loop containing nucleoside triphosphate hydrolase protein</fullName>
    </recommendedName>
</protein>
<evidence type="ECO:0000313" key="6">
    <source>
        <dbReference type="EMBL" id="KLO07662.1"/>
    </source>
</evidence>
<dbReference type="SMART" id="SM00053">
    <property type="entry name" value="DYNc"/>
    <property type="match status" value="1"/>
</dbReference>
<dbReference type="Gene3D" id="3.40.50.300">
    <property type="entry name" value="P-loop containing nucleotide triphosphate hydrolases"/>
    <property type="match status" value="1"/>
</dbReference>
<dbReference type="GO" id="GO:0016020">
    <property type="term" value="C:membrane"/>
    <property type="evidence" value="ECO:0007669"/>
    <property type="project" value="TreeGrafter"/>
</dbReference>
<dbReference type="STRING" id="27342.A0A0H2R8H8"/>
<dbReference type="PRINTS" id="PR00195">
    <property type="entry name" value="DYNAMIN"/>
</dbReference>
<feature type="compositionally biased region" description="Low complexity" evidence="3">
    <location>
        <begin position="1"/>
        <end position="16"/>
    </location>
</feature>
<evidence type="ECO:0000313" key="7">
    <source>
        <dbReference type="Proteomes" id="UP000053477"/>
    </source>
</evidence>
<dbReference type="Proteomes" id="UP000053477">
    <property type="component" value="Unassembled WGS sequence"/>
</dbReference>
<organism evidence="6 7">
    <name type="scientific">Schizopora paradoxa</name>
    <dbReference type="NCBI Taxonomy" id="27342"/>
    <lineage>
        <taxon>Eukaryota</taxon>
        <taxon>Fungi</taxon>
        <taxon>Dikarya</taxon>
        <taxon>Basidiomycota</taxon>
        <taxon>Agaricomycotina</taxon>
        <taxon>Agaricomycetes</taxon>
        <taxon>Hymenochaetales</taxon>
        <taxon>Schizoporaceae</taxon>
        <taxon>Schizopora</taxon>
    </lineage>
</organism>
<evidence type="ECO:0000259" key="5">
    <source>
        <dbReference type="PROSITE" id="PS51718"/>
    </source>
</evidence>
<dbReference type="Pfam" id="PF02212">
    <property type="entry name" value="GED"/>
    <property type="match status" value="1"/>
</dbReference>
<evidence type="ECO:0008006" key="8">
    <source>
        <dbReference type="Google" id="ProtNLM"/>
    </source>
</evidence>
<dbReference type="EMBL" id="KQ086126">
    <property type="protein sequence ID" value="KLO07662.1"/>
    <property type="molecule type" value="Genomic_DNA"/>
</dbReference>
<keyword evidence="2" id="KW-0342">GTP-binding</keyword>
<dbReference type="InterPro" id="IPR045063">
    <property type="entry name" value="Dynamin_N"/>
</dbReference>
<dbReference type="OrthoDB" id="5061070at2759"/>
<evidence type="ECO:0000259" key="4">
    <source>
        <dbReference type="PROSITE" id="PS51388"/>
    </source>
</evidence>
<dbReference type="GO" id="GO:0005525">
    <property type="term" value="F:GTP binding"/>
    <property type="evidence" value="ECO:0007669"/>
    <property type="project" value="InterPro"/>
</dbReference>
<dbReference type="GO" id="GO:0003924">
    <property type="term" value="F:GTPase activity"/>
    <property type="evidence" value="ECO:0007669"/>
    <property type="project" value="InterPro"/>
</dbReference>
<dbReference type="InterPro" id="IPR022812">
    <property type="entry name" value="Dynamin"/>
</dbReference>
<evidence type="ECO:0000256" key="3">
    <source>
        <dbReference type="SAM" id="MobiDB-lite"/>
    </source>
</evidence>
<feature type="region of interest" description="Disordered" evidence="3">
    <location>
        <begin position="614"/>
        <end position="638"/>
    </location>
</feature>
<dbReference type="Pfam" id="PF01031">
    <property type="entry name" value="Dynamin_M"/>
    <property type="match status" value="1"/>
</dbReference>
<dbReference type="GO" id="GO:0008017">
    <property type="term" value="F:microtubule binding"/>
    <property type="evidence" value="ECO:0007669"/>
    <property type="project" value="TreeGrafter"/>
</dbReference>
<dbReference type="Gene3D" id="1.20.120.1240">
    <property type="entry name" value="Dynamin, middle domain"/>
    <property type="match status" value="1"/>
</dbReference>
<feature type="domain" description="Dynamin-type G" evidence="5">
    <location>
        <begin position="54"/>
        <end position="369"/>
    </location>
</feature>
<sequence>MSPTSSTESRASSPPEGSSADVNDVGISDGVYAEKMHMLIPLVDDLRSLGADAIIELPGVVVVGNQSAGKSSLVEALSGISVPRNANTCTRCPMECRLKHSLKPWRCQIRLRRNRNAVNANSKKPARPREENFGPVLTDKAKLELMIRRAQLAALNPDTRIADFVGMSEQELNNRFAGNEDQSSFSQDVVCLDISGPDVTNLSFIDLPGLISYDEDNNVTLIENMASDYIKGNTLILLTITMREDMLLQKAAKLARVADPQGLRTIGVLTKPDTLQEGEEKTWLQILTGEREGAKYKLHHGYFVTKQPALSELKEKITHAEARARERAFFESTAPWNNLPLRFQKRLGVPYLALDLNRQLIRLIAKTLPGLMEKAILAKAETQAALDALPLPPPDNPVIELAKLLSVFTNEFSKCIWGAQGHEDISQHCRRTYSAFASVILETRPNFVPQQKTEGSSKDGKNTSVVVEMIDEAAGLPCGNQQMFLDELHKFLEGSLTRELPYNVPFSAKAKLIRACFTNWGNISDKCFDAVKLELSKLLKALVKEHFSQYASGGLEGQVQRLVDNLIEHLAKKTRECIKWALGLEDPPFTKNEHDFTGYRGTNLISLREARHNLKQSPAPPVQPFQPQPQPQLQSAPTIPNPTSQKMSFSGFNFAPPPPPSATPPQFPFATFTGFQTPTASLNMRQNVDVPMGQTLPGYQGKKEEDFARLNETDPFEQELIVMAEVSAYFRIAYKRIIDNIPRIIDHDFLRALDANIYEELSKGLGVGQSDAYTRAESYLREDPDIAATREELTRKKERLEEIIERLDKFYL</sequence>
<feature type="region of interest" description="Disordered" evidence="3">
    <location>
        <begin position="1"/>
        <end position="24"/>
    </location>
</feature>
<dbReference type="PANTHER" id="PTHR11566">
    <property type="entry name" value="DYNAMIN"/>
    <property type="match status" value="1"/>
</dbReference>
<dbReference type="PROSITE" id="PS51718">
    <property type="entry name" value="G_DYNAMIN_2"/>
    <property type="match status" value="1"/>
</dbReference>
<dbReference type="InParanoid" id="A0A0H2R8H8"/>
<dbReference type="InterPro" id="IPR027417">
    <property type="entry name" value="P-loop_NTPase"/>
</dbReference>
<name>A0A0H2R8H8_9AGAM</name>
<dbReference type="AlphaFoldDB" id="A0A0H2R8H8"/>
<evidence type="ECO:0000256" key="2">
    <source>
        <dbReference type="ARBA" id="ARBA00023134"/>
    </source>
</evidence>
<dbReference type="InterPro" id="IPR000375">
    <property type="entry name" value="Dynamin_stalk"/>
</dbReference>
<dbReference type="GO" id="GO:0005737">
    <property type="term" value="C:cytoplasm"/>
    <property type="evidence" value="ECO:0007669"/>
    <property type="project" value="TreeGrafter"/>
</dbReference>
<dbReference type="CDD" id="cd08771">
    <property type="entry name" value="DLP_1"/>
    <property type="match status" value="1"/>
</dbReference>
<evidence type="ECO:0000256" key="1">
    <source>
        <dbReference type="ARBA" id="ARBA00022741"/>
    </source>
</evidence>
<feature type="domain" description="GED" evidence="4">
    <location>
        <begin position="719"/>
        <end position="812"/>
    </location>
</feature>
<dbReference type="SUPFAM" id="SSF52540">
    <property type="entry name" value="P-loop containing nucleoside triphosphate hydrolases"/>
    <property type="match status" value="1"/>
</dbReference>
<dbReference type="GO" id="GO:0005874">
    <property type="term" value="C:microtubule"/>
    <property type="evidence" value="ECO:0007669"/>
    <property type="project" value="TreeGrafter"/>
</dbReference>